<feature type="transmembrane region" description="Helical" evidence="1">
    <location>
        <begin position="70"/>
        <end position="88"/>
    </location>
</feature>
<keyword evidence="1" id="KW-1133">Transmembrane helix</keyword>
<keyword evidence="1" id="KW-0472">Membrane</keyword>
<feature type="transmembrane region" description="Helical" evidence="1">
    <location>
        <begin position="40"/>
        <end position="64"/>
    </location>
</feature>
<sequence length="224" mass="25490">MDAKTVHRWILHYIIDPSILAPMAAYAWSRFRGGYQRPPWLRPFLRVQVLDLIQGVIFIAIAMAHHNNQWFRHIVQPIIFTGLLWTLARTAEEGARRTRLYLVCIGVGLAAAVTGVFVNGLLWRNALFMTTQSLIYMGVGTYELRRLFNSEDDRSLPDRPEFWLAAALLIYGSSALIFSATSNYLLRTLSAQMVRVPWIVNGIVIVCYELALAKVFLCRKSTSS</sequence>
<evidence type="ECO:0008006" key="4">
    <source>
        <dbReference type="Google" id="ProtNLM"/>
    </source>
</evidence>
<dbReference type="RefSeq" id="WP_286355746.1">
    <property type="nucleotide sequence ID" value="NZ_AP027079.1"/>
</dbReference>
<keyword evidence="1" id="KW-0812">Transmembrane</keyword>
<protein>
    <recommendedName>
        <fullName evidence="4">DUF2306 domain-containing protein</fullName>
    </recommendedName>
</protein>
<feature type="transmembrane region" description="Helical" evidence="1">
    <location>
        <begin position="162"/>
        <end position="186"/>
    </location>
</feature>
<keyword evidence="3" id="KW-1185">Reference proteome</keyword>
<proteinExistence type="predicted"/>
<feature type="transmembrane region" description="Helical" evidence="1">
    <location>
        <begin position="198"/>
        <end position="217"/>
    </location>
</feature>
<evidence type="ECO:0000313" key="2">
    <source>
        <dbReference type="EMBL" id="BDU69117.1"/>
    </source>
</evidence>
<evidence type="ECO:0000313" key="3">
    <source>
        <dbReference type="Proteomes" id="UP001242010"/>
    </source>
</evidence>
<dbReference type="Proteomes" id="UP001242010">
    <property type="component" value="Chromosome"/>
</dbReference>
<organism evidence="2 3">
    <name type="scientific">Geothrix oryzae</name>
    <dbReference type="NCBI Taxonomy" id="2927975"/>
    <lineage>
        <taxon>Bacteria</taxon>
        <taxon>Pseudomonadati</taxon>
        <taxon>Acidobacteriota</taxon>
        <taxon>Holophagae</taxon>
        <taxon>Holophagales</taxon>
        <taxon>Holophagaceae</taxon>
        <taxon>Geothrix</taxon>
    </lineage>
</organism>
<evidence type="ECO:0000256" key="1">
    <source>
        <dbReference type="SAM" id="Phobius"/>
    </source>
</evidence>
<feature type="transmembrane region" description="Helical" evidence="1">
    <location>
        <begin position="6"/>
        <end position="28"/>
    </location>
</feature>
<dbReference type="EMBL" id="AP027079">
    <property type="protein sequence ID" value="BDU69117.1"/>
    <property type="molecule type" value="Genomic_DNA"/>
</dbReference>
<reference evidence="3" key="1">
    <citation type="journal article" date="2023" name="Int. J. Syst. Evol. Microbiol.">
        <title>Mesoterricola silvestris gen. nov., sp. nov., Mesoterricola sediminis sp. nov., Geothrix oryzae sp. nov., Geothrix edaphica sp. nov., Geothrix rubra sp. nov., and Geothrix limicola sp. nov., six novel members of Acidobacteriota isolated from soils.</title>
        <authorList>
            <person name="Itoh H."/>
            <person name="Sugisawa Y."/>
            <person name="Mise K."/>
            <person name="Xu Z."/>
            <person name="Kuniyasu M."/>
            <person name="Ushijima N."/>
            <person name="Kawano K."/>
            <person name="Kobayashi E."/>
            <person name="Shiratori Y."/>
            <person name="Masuda Y."/>
            <person name="Senoo K."/>
        </authorList>
    </citation>
    <scope>NUCLEOTIDE SEQUENCE [LARGE SCALE GENOMIC DNA]</scope>
    <source>
        <strain evidence="3">Red222</strain>
    </source>
</reference>
<gene>
    <name evidence="2" type="ORF">GETHOR_12180</name>
</gene>
<accession>A0ABM8DQ58</accession>
<name>A0ABM8DQ58_9BACT</name>
<feature type="transmembrane region" description="Helical" evidence="1">
    <location>
        <begin position="100"/>
        <end position="123"/>
    </location>
</feature>